<accession>A0A2P2LE94</accession>
<dbReference type="EMBL" id="GGEC01035802">
    <property type="protein sequence ID" value="MBX16286.1"/>
    <property type="molecule type" value="Transcribed_RNA"/>
</dbReference>
<sequence>MSISGNISEFGLLHHKKNACCDVYKPNEYVGVISITVVVKMW</sequence>
<reference evidence="1" key="1">
    <citation type="submission" date="2018-02" db="EMBL/GenBank/DDBJ databases">
        <title>Rhizophora mucronata_Transcriptome.</title>
        <authorList>
            <person name="Meera S.P."/>
            <person name="Sreeshan A."/>
            <person name="Augustine A."/>
        </authorList>
    </citation>
    <scope>NUCLEOTIDE SEQUENCE</scope>
    <source>
        <tissue evidence="1">Leaf</tissue>
    </source>
</reference>
<organism evidence="1">
    <name type="scientific">Rhizophora mucronata</name>
    <name type="common">Asiatic mangrove</name>
    <dbReference type="NCBI Taxonomy" id="61149"/>
    <lineage>
        <taxon>Eukaryota</taxon>
        <taxon>Viridiplantae</taxon>
        <taxon>Streptophyta</taxon>
        <taxon>Embryophyta</taxon>
        <taxon>Tracheophyta</taxon>
        <taxon>Spermatophyta</taxon>
        <taxon>Magnoliopsida</taxon>
        <taxon>eudicotyledons</taxon>
        <taxon>Gunneridae</taxon>
        <taxon>Pentapetalae</taxon>
        <taxon>rosids</taxon>
        <taxon>fabids</taxon>
        <taxon>Malpighiales</taxon>
        <taxon>Rhizophoraceae</taxon>
        <taxon>Rhizophora</taxon>
    </lineage>
</organism>
<protein>
    <submittedName>
        <fullName evidence="1">Uncharacterized protein</fullName>
    </submittedName>
</protein>
<proteinExistence type="predicted"/>
<name>A0A2P2LE94_RHIMU</name>
<evidence type="ECO:0000313" key="1">
    <source>
        <dbReference type="EMBL" id="MBX16286.1"/>
    </source>
</evidence>
<dbReference type="AlphaFoldDB" id="A0A2P2LE94"/>